<dbReference type="Proteomes" id="UP001152888">
    <property type="component" value="Unassembled WGS sequence"/>
</dbReference>
<proteinExistence type="predicted"/>
<keyword evidence="2" id="KW-1185">Reference proteome</keyword>
<dbReference type="AlphaFoldDB" id="A0A9P0P7M0"/>
<reference evidence="1" key="1">
    <citation type="submission" date="2022-03" db="EMBL/GenBank/DDBJ databases">
        <authorList>
            <person name="Sayadi A."/>
        </authorList>
    </citation>
    <scope>NUCLEOTIDE SEQUENCE</scope>
</reference>
<organism evidence="1 2">
    <name type="scientific">Acanthoscelides obtectus</name>
    <name type="common">Bean weevil</name>
    <name type="synonym">Bruchus obtectus</name>
    <dbReference type="NCBI Taxonomy" id="200917"/>
    <lineage>
        <taxon>Eukaryota</taxon>
        <taxon>Metazoa</taxon>
        <taxon>Ecdysozoa</taxon>
        <taxon>Arthropoda</taxon>
        <taxon>Hexapoda</taxon>
        <taxon>Insecta</taxon>
        <taxon>Pterygota</taxon>
        <taxon>Neoptera</taxon>
        <taxon>Endopterygota</taxon>
        <taxon>Coleoptera</taxon>
        <taxon>Polyphaga</taxon>
        <taxon>Cucujiformia</taxon>
        <taxon>Chrysomeloidea</taxon>
        <taxon>Chrysomelidae</taxon>
        <taxon>Bruchinae</taxon>
        <taxon>Bruchini</taxon>
        <taxon>Acanthoscelides</taxon>
    </lineage>
</organism>
<name>A0A9P0P7M0_ACAOB</name>
<gene>
    <name evidence="1" type="ORF">ACAOBT_LOCUS7951</name>
</gene>
<accession>A0A9P0P7M0</accession>
<evidence type="ECO:0000313" key="1">
    <source>
        <dbReference type="EMBL" id="CAH1968588.1"/>
    </source>
</evidence>
<dbReference type="EMBL" id="CAKOFQ010006754">
    <property type="protein sequence ID" value="CAH1968588.1"/>
    <property type="molecule type" value="Genomic_DNA"/>
</dbReference>
<evidence type="ECO:0000313" key="2">
    <source>
        <dbReference type="Proteomes" id="UP001152888"/>
    </source>
</evidence>
<comment type="caution">
    <text evidence="1">The sequence shown here is derived from an EMBL/GenBank/DDBJ whole genome shotgun (WGS) entry which is preliminary data.</text>
</comment>
<protein>
    <submittedName>
        <fullName evidence="1">Uncharacterized protein</fullName>
    </submittedName>
</protein>
<sequence>MLFHDNTVTCVVVNGHFLRVRFFWYIFLIKLVVYSTF</sequence>